<keyword evidence="3" id="KW-0238">DNA-binding</keyword>
<comment type="caution">
    <text evidence="6">The sequence shown here is derived from an EMBL/GenBank/DDBJ whole genome shotgun (WGS) entry which is preliminary data.</text>
</comment>
<evidence type="ECO:0000256" key="1">
    <source>
        <dbReference type="ARBA" id="ARBA00009437"/>
    </source>
</evidence>
<name>A0A0C1Z9V1_9VIBR</name>
<dbReference type="SUPFAM" id="SSF53850">
    <property type="entry name" value="Periplasmic binding protein-like II"/>
    <property type="match status" value="1"/>
</dbReference>
<dbReference type="RefSeq" id="WP_020195323.1">
    <property type="nucleotide sequence ID" value="NZ_BAOH01000020.1"/>
</dbReference>
<dbReference type="Gene3D" id="1.10.10.10">
    <property type="entry name" value="Winged helix-like DNA-binding domain superfamily/Winged helix DNA-binding domain"/>
    <property type="match status" value="1"/>
</dbReference>
<accession>A0A0C1Z9V1</accession>
<dbReference type="Gene3D" id="3.40.190.290">
    <property type="match status" value="1"/>
</dbReference>
<dbReference type="InterPro" id="IPR000847">
    <property type="entry name" value="LysR_HTH_N"/>
</dbReference>
<evidence type="ECO:0000313" key="7">
    <source>
        <dbReference type="Proteomes" id="UP000031586"/>
    </source>
</evidence>
<dbReference type="PATRIC" id="fig|1229493.5.peg.1527"/>
<dbReference type="GO" id="GO:0003700">
    <property type="term" value="F:DNA-binding transcription factor activity"/>
    <property type="evidence" value="ECO:0007669"/>
    <property type="project" value="InterPro"/>
</dbReference>
<sequence length="294" mass="33011">MFNLQQLETLVMCVECGSFSAAARKLGKAQSAVSTTISNLEIDTGLTIFDRTSRLPTLTAQGERLHAQAISLLEHAQHVQNMLQTFNVGIEERISIGINALLLTPQFFGVIEEFYQQFPHTELNLNVLKNNDIADAVASNEMDIGFMLWGSTQPKNVLLGSIGYVPFSIAVHQSHPLLAEGSVSFEELKAYRQIVLKDYPAHYNANLSNSLTKVNDLETLVELIKLNNNWSLIPDHLFQKHSDIVPLKLQGEEKDWLLQIDRVTGKAKEAGPVMQWLTERCLDFYPSVQPKQQH</sequence>
<dbReference type="PRINTS" id="PR00039">
    <property type="entry name" value="HTHLYSR"/>
</dbReference>
<reference evidence="6 7" key="1">
    <citation type="submission" date="2014-07" db="EMBL/GenBank/DDBJ databases">
        <title>Unique and conserved regions in Vibrio harveyi and related species in comparison with the shrimp pathogen Vibrio harveyi CAIM 1792.</title>
        <authorList>
            <person name="Espinoza-Valles I."/>
            <person name="Vora G."/>
            <person name="Leekitcharoenphon P."/>
            <person name="Ussery D."/>
            <person name="Hoj L."/>
            <person name="Gomez-Gil B."/>
        </authorList>
    </citation>
    <scope>NUCLEOTIDE SEQUENCE [LARGE SCALE GENOMIC DNA]</scope>
    <source>
        <strain evidence="7">CAIM 1854 / LMG 25443</strain>
    </source>
</reference>
<keyword evidence="2" id="KW-0805">Transcription regulation</keyword>
<dbReference type="Pfam" id="PF03466">
    <property type="entry name" value="LysR_substrate"/>
    <property type="match status" value="1"/>
</dbReference>
<protein>
    <submittedName>
        <fullName evidence="6">LysR family transcriptional regulator</fullName>
    </submittedName>
</protein>
<dbReference type="PROSITE" id="PS50931">
    <property type="entry name" value="HTH_LYSR"/>
    <property type="match status" value="1"/>
</dbReference>
<dbReference type="InterPro" id="IPR036390">
    <property type="entry name" value="WH_DNA-bd_sf"/>
</dbReference>
<dbReference type="InterPro" id="IPR036388">
    <property type="entry name" value="WH-like_DNA-bd_sf"/>
</dbReference>
<gene>
    <name evidence="6" type="ORF">H735_12125</name>
</gene>
<dbReference type="Proteomes" id="UP000031586">
    <property type="component" value="Unassembled WGS sequence"/>
</dbReference>
<dbReference type="InterPro" id="IPR005119">
    <property type="entry name" value="LysR_subst-bd"/>
</dbReference>
<feature type="domain" description="HTH lysR-type" evidence="5">
    <location>
        <begin position="2"/>
        <end position="59"/>
    </location>
</feature>
<organism evidence="6 7">
    <name type="scientific">Vibrio owensii CAIM 1854 = LMG 25443</name>
    <dbReference type="NCBI Taxonomy" id="1229493"/>
    <lineage>
        <taxon>Bacteria</taxon>
        <taxon>Pseudomonadati</taxon>
        <taxon>Pseudomonadota</taxon>
        <taxon>Gammaproteobacteria</taxon>
        <taxon>Vibrionales</taxon>
        <taxon>Vibrionaceae</taxon>
        <taxon>Vibrio</taxon>
    </lineage>
</organism>
<keyword evidence="4" id="KW-0804">Transcription</keyword>
<dbReference type="GO" id="GO:0000976">
    <property type="term" value="F:transcription cis-regulatory region binding"/>
    <property type="evidence" value="ECO:0007669"/>
    <property type="project" value="TreeGrafter"/>
</dbReference>
<dbReference type="PANTHER" id="PTHR30126">
    <property type="entry name" value="HTH-TYPE TRANSCRIPTIONAL REGULATOR"/>
    <property type="match status" value="1"/>
</dbReference>
<proteinExistence type="inferred from homology"/>
<evidence type="ECO:0000256" key="2">
    <source>
        <dbReference type="ARBA" id="ARBA00023015"/>
    </source>
</evidence>
<dbReference type="Pfam" id="PF00126">
    <property type="entry name" value="HTH_1"/>
    <property type="match status" value="1"/>
</dbReference>
<comment type="similarity">
    <text evidence="1">Belongs to the LysR transcriptional regulatory family.</text>
</comment>
<evidence type="ECO:0000313" key="6">
    <source>
        <dbReference type="EMBL" id="KIF52924.1"/>
    </source>
</evidence>
<evidence type="ECO:0000256" key="4">
    <source>
        <dbReference type="ARBA" id="ARBA00023163"/>
    </source>
</evidence>
<dbReference type="CDD" id="cd05466">
    <property type="entry name" value="PBP2_LTTR_substrate"/>
    <property type="match status" value="1"/>
</dbReference>
<evidence type="ECO:0000259" key="5">
    <source>
        <dbReference type="PROSITE" id="PS50931"/>
    </source>
</evidence>
<dbReference type="AlphaFoldDB" id="A0A0C1Z9V1"/>
<dbReference type="EMBL" id="JPRD01000017">
    <property type="protein sequence ID" value="KIF52924.1"/>
    <property type="molecule type" value="Genomic_DNA"/>
</dbReference>
<evidence type="ECO:0000256" key="3">
    <source>
        <dbReference type="ARBA" id="ARBA00023125"/>
    </source>
</evidence>
<dbReference type="FunFam" id="1.10.10.10:FF:000001">
    <property type="entry name" value="LysR family transcriptional regulator"/>
    <property type="match status" value="1"/>
</dbReference>
<dbReference type="SUPFAM" id="SSF46785">
    <property type="entry name" value="Winged helix' DNA-binding domain"/>
    <property type="match status" value="1"/>
</dbReference>
<dbReference type="PANTHER" id="PTHR30126:SF91">
    <property type="entry name" value="LYSR FAMILY TRANSCRIPTIONAL REGULATOR"/>
    <property type="match status" value="1"/>
</dbReference>